<feature type="region of interest" description="Disordered" evidence="1">
    <location>
        <begin position="1"/>
        <end position="29"/>
    </location>
</feature>
<organism evidence="2 3">
    <name type="scientific">Thelohanellus kitauei</name>
    <name type="common">Myxosporean</name>
    <dbReference type="NCBI Taxonomy" id="669202"/>
    <lineage>
        <taxon>Eukaryota</taxon>
        <taxon>Metazoa</taxon>
        <taxon>Cnidaria</taxon>
        <taxon>Myxozoa</taxon>
        <taxon>Myxosporea</taxon>
        <taxon>Bivalvulida</taxon>
        <taxon>Platysporina</taxon>
        <taxon>Myxobolidae</taxon>
        <taxon>Thelohanellus</taxon>
    </lineage>
</organism>
<dbReference type="EMBL" id="JWZT01000443">
    <property type="protein sequence ID" value="KII74342.1"/>
    <property type="molecule type" value="Genomic_DNA"/>
</dbReference>
<feature type="region of interest" description="Disordered" evidence="1">
    <location>
        <begin position="83"/>
        <end position="144"/>
    </location>
</feature>
<evidence type="ECO:0000313" key="2">
    <source>
        <dbReference type="EMBL" id="KII74342.1"/>
    </source>
</evidence>
<comment type="caution">
    <text evidence="2">The sequence shown here is derived from an EMBL/GenBank/DDBJ whole genome shotgun (WGS) entry which is preliminary data.</text>
</comment>
<dbReference type="Proteomes" id="UP000031668">
    <property type="component" value="Unassembled WGS sequence"/>
</dbReference>
<sequence length="193" mass="20706">MSAETGDSVLEGLKELGEQYPLGPDVEKSNILTESSKGEATFPSGSRVTDNSLFTEGVADGANSLERDEASVDSSLLEDQAAGAQSLATIETSDDPSLAEISAPETQSTQTDAVADDSSLIESKTKSDLSSGKLNTFDEHGETSPRLEGAYRATMKQRLLRLVKTVPKMDCTTVWVWINCNHIILDDHRIIVG</sequence>
<dbReference type="AlphaFoldDB" id="A0A0C2NJX3"/>
<gene>
    <name evidence="2" type="ORF">RF11_06489</name>
</gene>
<evidence type="ECO:0000256" key="1">
    <source>
        <dbReference type="SAM" id="MobiDB-lite"/>
    </source>
</evidence>
<keyword evidence="3" id="KW-1185">Reference proteome</keyword>
<protein>
    <submittedName>
        <fullName evidence="2">Uncharacterized protein</fullName>
    </submittedName>
</protein>
<proteinExistence type="predicted"/>
<reference evidence="2 3" key="1">
    <citation type="journal article" date="2014" name="Genome Biol. Evol.">
        <title>The genome of the myxosporean Thelohanellus kitauei shows adaptations to nutrient acquisition within its fish host.</title>
        <authorList>
            <person name="Yang Y."/>
            <person name="Xiong J."/>
            <person name="Zhou Z."/>
            <person name="Huo F."/>
            <person name="Miao W."/>
            <person name="Ran C."/>
            <person name="Liu Y."/>
            <person name="Zhang J."/>
            <person name="Feng J."/>
            <person name="Wang M."/>
            <person name="Wang M."/>
            <person name="Wang L."/>
            <person name="Yao B."/>
        </authorList>
    </citation>
    <scope>NUCLEOTIDE SEQUENCE [LARGE SCALE GENOMIC DNA]</scope>
    <source>
        <strain evidence="2">Wuqing</strain>
    </source>
</reference>
<accession>A0A0C2NJX3</accession>
<evidence type="ECO:0000313" key="3">
    <source>
        <dbReference type="Proteomes" id="UP000031668"/>
    </source>
</evidence>
<name>A0A0C2NJX3_THEKT</name>